<accession>A0A1H4X3H4</accession>
<protein>
    <submittedName>
        <fullName evidence="5">3-oxoacyl-[acyl-carrier protein] reductase</fullName>
    </submittedName>
</protein>
<dbReference type="PROSITE" id="PS00061">
    <property type="entry name" value="ADH_SHORT"/>
    <property type="match status" value="1"/>
</dbReference>
<comment type="similarity">
    <text evidence="1">Belongs to the short-chain dehydrogenases/reductases (SDR) family.</text>
</comment>
<evidence type="ECO:0000259" key="4">
    <source>
        <dbReference type="SMART" id="SM00822"/>
    </source>
</evidence>
<dbReference type="PANTHER" id="PTHR24321">
    <property type="entry name" value="DEHYDROGENASES, SHORT CHAIN"/>
    <property type="match status" value="1"/>
</dbReference>
<keyword evidence="6" id="KW-1185">Reference proteome</keyword>
<gene>
    <name evidence="5" type="ORF">SAMN04490356_6403</name>
</gene>
<dbReference type="CDD" id="cd05233">
    <property type="entry name" value="SDR_c"/>
    <property type="match status" value="1"/>
</dbReference>
<dbReference type="SMART" id="SM00822">
    <property type="entry name" value="PKS_KR"/>
    <property type="match status" value="1"/>
</dbReference>
<proteinExistence type="inferred from homology"/>
<dbReference type="PRINTS" id="PR00080">
    <property type="entry name" value="SDRFAMILY"/>
</dbReference>
<dbReference type="InterPro" id="IPR002347">
    <property type="entry name" value="SDR_fam"/>
</dbReference>
<evidence type="ECO:0000313" key="6">
    <source>
        <dbReference type="Proteomes" id="UP000198609"/>
    </source>
</evidence>
<dbReference type="PANTHER" id="PTHR24321:SF8">
    <property type="entry name" value="ESTRADIOL 17-BETA-DEHYDROGENASE 8-RELATED"/>
    <property type="match status" value="1"/>
</dbReference>
<dbReference type="Gene3D" id="3.40.50.720">
    <property type="entry name" value="NAD(P)-binding Rossmann-like Domain"/>
    <property type="match status" value="1"/>
</dbReference>
<dbReference type="PRINTS" id="PR00081">
    <property type="entry name" value="GDHRDH"/>
</dbReference>
<dbReference type="InterPro" id="IPR057326">
    <property type="entry name" value="KR_dom"/>
</dbReference>
<dbReference type="GO" id="GO:0016491">
    <property type="term" value="F:oxidoreductase activity"/>
    <property type="evidence" value="ECO:0007669"/>
    <property type="project" value="UniProtKB-KW"/>
</dbReference>
<sequence>MTSEGVTHEKVRAGRFAGRVAMVTGAASGMGAAVARQLAAEGARAVVLADVNGDGAAAVAEELSAAQAVALDVTDAAGVDSAFQDVLRRHGRLDVLVHAAGVDDPEAKQRIADAAVEGRPVELTDSLDDASWQRVLRVNLDGTFHVLRAGVRVMRPREAGAIVVIGSSSAFDAPVGYPHYAASKAGVHALAQAVAKEVIASGIRVNLVAPGPTDTGMATRTPEALRSAFADPRVRPYATPEEISEIALFLASDAAANLVGAVLLANGGRFTA</sequence>
<dbReference type="AlphaFoldDB" id="A0A1H4X3H4"/>
<evidence type="ECO:0000256" key="1">
    <source>
        <dbReference type="ARBA" id="ARBA00006484"/>
    </source>
</evidence>
<dbReference type="FunFam" id="3.40.50.720:FF:000084">
    <property type="entry name" value="Short-chain dehydrogenase reductase"/>
    <property type="match status" value="1"/>
</dbReference>
<dbReference type="Pfam" id="PF13561">
    <property type="entry name" value="adh_short_C2"/>
    <property type="match status" value="1"/>
</dbReference>
<dbReference type="InterPro" id="IPR036291">
    <property type="entry name" value="NAD(P)-bd_dom_sf"/>
</dbReference>
<dbReference type="Proteomes" id="UP000198609">
    <property type="component" value="Unassembled WGS sequence"/>
</dbReference>
<evidence type="ECO:0000256" key="3">
    <source>
        <dbReference type="ARBA" id="ARBA00023027"/>
    </source>
</evidence>
<keyword evidence="2" id="KW-0560">Oxidoreductase</keyword>
<evidence type="ECO:0000256" key="2">
    <source>
        <dbReference type="ARBA" id="ARBA00023002"/>
    </source>
</evidence>
<feature type="domain" description="Ketoreductase" evidence="4">
    <location>
        <begin position="19"/>
        <end position="213"/>
    </location>
</feature>
<keyword evidence="3" id="KW-0520">NAD</keyword>
<organism evidence="5 6">
    <name type="scientific">Streptomyces melanosporofaciens</name>
    <dbReference type="NCBI Taxonomy" id="67327"/>
    <lineage>
        <taxon>Bacteria</taxon>
        <taxon>Bacillati</taxon>
        <taxon>Actinomycetota</taxon>
        <taxon>Actinomycetes</taxon>
        <taxon>Kitasatosporales</taxon>
        <taxon>Streptomycetaceae</taxon>
        <taxon>Streptomyces</taxon>
        <taxon>Streptomyces violaceusniger group</taxon>
    </lineage>
</organism>
<dbReference type="EMBL" id="FNST01000002">
    <property type="protein sequence ID" value="SEC99371.1"/>
    <property type="molecule type" value="Genomic_DNA"/>
</dbReference>
<dbReference type="InterPro" id="IPR020904">
    <property type="entry name" value="Sc_DH/Rdtase_CS"/>
</dbReference>
<evidence type="ECO:0000313" key="5">
    <source>
        <dbReference type="EMBL" id="SEC99371.1"/>
    </source>
</evidence>
<reference evidence="6" key="1">
    <citation type="submission" date="2016-10" db="EMBL/GenBank/DDBJ databases">
        <authorList>
            <person name="Varghese N."/>
            <person name="Submissions S."/>
        </authorList>
    </citation>
    <scope>NUCLEOTIDE SEQUENCE [LARGE SCALE GENOMIC DNA]</scope>
    <source>
        <strain evidence="6">DSM 40318</strain>
    </source>
</reference>
<dbReference type="SUPFAM" id="SSF51735">
    <property type="entry name" value="NAD(P)-binding Rossmann-fold domains"/>
    <property type="match status" value="1"/>
</dbReference>
<name>A0A1H4X3H4_STRMJ</name>